<feature type="domain" description="Phytochrome chromophore attachment site" evidence="6">
    <location>
        <begin position="143"/>
        <end position="299"/>
    </location>
</feature>
<evidence type="ECO:0000256" key="3">
    <source>
        <dbReference type="ARBA" id="ARBA00022606"/>
    </source>
</evidence>
<dbReference type="InterPro" id="IPR035965">
    <property type="entry name" value="PAS-like_dom_sf"/>
</dbReference>
<dbReference type="Gene3D" id="3.30.450.270">
    <property type="match status" value="1"/>
</dbReference>
<dbReference type="Gene3D" id="3.30.565.10">
    <property type="entry name" value="Histidine kinase-like ATPase, C-terminal domain"/>
    <property type="match status" value="1"/>
</dbReference>
<dbReference type="AlphaFoldDB" id="A0A4U0RCN6"/>
<dbReference type="Pfam" id="PF01590">
    <property type="entry name" value="GAF"/>
    <property type="match status" value="1"/>
</dbReference>
<evidence type="ECO:0000256" key="1">
    <source>
        <dbReference type="ARBA" id="ARBA00006402"/>
    </source>
</evidence>
<dbReference type="InterPro" id="IPR003018">
    <property type="entry name" value="GAF"/>
</dbReference>
<keyword evidence="9" id="KW-1185">Reference proteome</keyword>
<evidence type="ECO:0000313" key="9">
    <source>
        <dbReference type="Proteomes" id="UP000309747"/>
    </source>
</evidence>
<dbReference type="SUPFAM" id="SSF55874">
    <property type="entry name" value="ATPase domain of HSP90 chaperone/DNA topoisomerase II/histidine kinase"/>
    <property type="match status" value="1"/>
</dbReference>
<dbReference type="GO" id="GO:0006355">
    <property type="term" value="P:regulation of DNA-templated transcription"/>
    <property type="evidence" value="ECO:0007669"/>
    <property type="project" value="InterPro"/>
</dbReference>
<evidence type="ECO:0000256" key="2">
    <source>
        <dbReference type="ARBA" id="ARBA00022543"/>
    </source>
</evidence>
<dbReference type="InterPro" id="IPR003594">
    <property type="entry name" value="HATPase_dom"/>
</dbReference>
<keyword evidence="3" id="KW-0716">Sensory transduction</keyword>
<dbReference type="Proteomes" id="UP000309747">
    <property type="component" value="Unassembled WGS sequence"/>
</dbReference>
<dbReference type="InterPro" id="IPR043150">
    <property type="entry name" value="Phytochrome_PHY_sf"/>
</dbReference>
<dbReference type="InterPro" id="IPR011495">
    <property type="entry name" value="Sig_transdc_His_kin_sub2_dim/P"/>
</dbReference>
<dbReference type="Pfam" id="PF00360">
    <property type="entry name" value="PHY"/>
    <property type="match status" value="1"/>
</dbReference>
<protein>
    <submittedName>
        <fullName evidence="8">GAF domain-containing protein</fullName>
    </submittedName>
</protein>
<dbReference type="EMBL" id="SUNI01000003">
    <property type="protein sequence ID" value="TJZ93101.1"/>
    <property type="molecule type" value="Genomic_DNA"/>
</dbReference>
<reference evidence="8 9" key="1">
    <citation type="submission" date="2019-04" db="EMBL/GenBank/DDBJ databases">
        <authorList>
            <person name="Li J."/>
        </authorList>
    </citation>
    <scope>NUCLEOTIDE SEQUENCE [LARGE SCALE GENOMIC DNA]</scope>
    <source>
        <strain evidence="8 9">KCTC 42687</strain>
    </source>
</reference>
<dbReference type="PROSITE" id="PS50109">
    <property type="entry name" value="HIS_KIN"/>
    <property type="match status" value="1"/>
</dbReference>
<dbReference type="InterPro" id="IPR001294">
    <property type="entry name" value="Phytochrome"/>
</dbReference>
<dbReference type="InterPro" id="IPR016132">
    <property type="entry name" value="Phyto_chromo_attachment"/>
</dbReference>
<dbReference type="SUPFAM" id="SSF55785">
    <property type="entry name" value="PYP-like sensor domain (PAS domain)"/>
    <property type="match status" value="1"/>
</dbReference>
<dbReference type="InterPro" id="IPR013654">
    <property type="entry name" value="PAS_2"/>
</dbReference>
<dbReference type="GO" id="GO:0009584">
    <property type="term" value="P:detection of visible light"/>
    <property type="evidence" value="ECO:0007669"/>
    <property type="project" value="InterPro"/>
</dbReference>
<keyword evidence="5" id="KW-0675">Receptor</keyword>
<evidence type="ECO:0000259" key="7">
    <source>
        <dbReference type="PROSITE" id="PS50109"/>
    </source>
</evidence>
<dbReference type="Pfam" id="PF13581">
    <property type="entry name" value="HATPase_c_2"/>
    <property type="match status" value="1"/>
</dbReference>
<dbReference type="SMART" id="SM00387">
    <property type="entry name" value="HATPase_c"/>
    <property type="match status" value="1"/>
</dbReference>
<evidence type="ECO:0000313" key="8">
    <source>
        <dbReference type="EMBL" id="TJZ93101.1"/>
    </source>
</evidence>
<evidence type="ECO:0000259" key="6">
    <source>
        <dbReference type="PROSITE" id="PS50046"/>
    </source>
</evidence>
<name>A0A4U0RCN6_9RHOB</name>
<keyword evidence="2" id="KW-0600">Photoreceptor protein</keyword>
<dbReference type="Pfam" id="PF08446">
    <property type="entry name" value="PAS_2"/>
    <property type="match status" value="1"/>
</dbReference>
<dbReference type="SUPFAM" id="SSF55781">
    <property type="entry name" value="GAF domain-like"/>
    <property type="match status" value="2"/>
</dbReference>
<comment type="caution">
    <text evidence="8">The sequence shown here is derived from an EMBL/GenBank/DDBJ whole genome shotgun (WGS) entry which is preliminary data.</text>
</comment>
<dbReference type="Gene3D" id="3.30.450.40">
    <property type="match status" value="1"/>
</dbReference>
<comment type="similarity">
    <text evidence="1">In the N-terminal section; belongs to the phytochrome family.</text>
</comment>
<gene>
    <name evidence="8" type="ORF">FA743_05315</name>
</gene>
<dbReference type="PANTHER" id="PTHR43065">
    <property type="entry name" value="SENSOR HISTIDINE KINASE"/>
    <property type="match status" value="1"/>
</dbReference>
<sequence length="715" mass="77610">MHDTPPPGLIDTPVDLTACDLEPIHIPGAIQSHGQMLIADLASLTVIGAAGVHDALGRDLLGQPLAEVLDGAFAGLAADPPQDGAPHILGTVTARGASWEALTYRSGPHLVIELLPRHPGEAVDARFLGQMQALDAGLERSSSQADLYRNAARIFRELTGFARVMIYRFIDDEAGAVVGESRDPGMSGFLNHHFPATDIPQQARALYVRNRVRVIADVAAPIQPITGIVPEIDRVDLSNSMLRSVSPIHLRYLRNMGVRASASMSIVKDGALWGLVACHHDHPHDLSLTTRLACQSLADSLSRQIHLREETVLYRERIRLRAQEDTVLSRLGPDDRLNGFFAQSGEALADLVGADGFAAVQGTEIFRFGSCPDMDALMALSRHLRRPAALKPFVSAQLSRDIPEALAYRDLASGLLAVTMSTEEPTVLMWFRAEKLQVVTWAGNPHAGVPALPGASLEPRASFAAWSDEVRGRSRPWTAAETEAVARLVRLLLEARNTRRIRKLNAELSVTLKENDSLIQQKSFLLREVNHRVQNSLSLVASFLRMQARGAAPEVRSQLDEAQSRLSAVSLVHRRLYQDDSAEIVDLSVYLDDLMRDMTSALDPAWTSSIQTDFAPIQVSADRAVTIGLLTNEIVANAVKYAYEGRPGPVSVVLKTTRDGLRLDVSDQGVGTDGTVKGTGFGMRMASALVEQLDGQLQTADNAPGLRLTVTAPLD</sequence>
<dbReference type="OrthoDB" id="489241at2"/>
<organism evidence="8 9">
    <name type="scientific">Paracoccus gahaiensis</name>
    <dbReference type="NCBI Taxonomy" id="1706839"/>
    <lineage>
        <taxon>Bacteria</taxon>
        <taxon>Pseudomonadati</taxon>
        <taxon>Pseudomonadota</taxon>
        <taxon>Alphaproteobacteria</taxon>
        <taxon>Rhodobacterales</taxon>
        <taxon>Paracoccaceae</taxon>
        <taxon>Paracoccus</taxon>
    </lineage>
</organism>
<evidence type="ECO:0000256" key="5">
    <source>
        <dbReference type="ARBA" id="ARBA00023170"/>
    </source>
</evidence>
<dbReference type="InterPro" id="IPR005467">
    <property type="entry name" value="His_kinase_dom"/>
</dbReference>
<dbReference type="PANTHER" id="PTHR43065:SF23">
    <property type="entry name" value="SENSOR HISTIDINE KINASE PDTAS"/>
    <property type="match status" value="1"/>
</dbReference>
<dbReference type="Gene3D" id="3.30.450.20">
    <property type="entry name" value="PAS domain"/>
    <property type="match status" value="2"/>
</dbReference>
<dbReference type="Pfam" id="PF07568">
    <property type="entry name" value="HisKA_2"/>
    <property type="match status" value="1"/>
</dbReference>
<evidence type="ECO:0000256" key="4">
    <source>
        <dbReference type="ARBA" id="ARBA00022991"/>
    </source>
</evidence>
<dbReference type="InterPro" id="IPR013515">
    <property type="entry name" value="Phytochrome_cen-reg"/>
</dbReference>
<accession>A0A4U0RCN6</accession>
<feature type="domain" description="Histidine kinase" evidence="7">
    <location>
        <begin position="528"/>
        <end position="715"/>
    </location>
</feature>
<dbReference type="PRINTS" id="PR01033">
    <property type="entry name" value="PHYTOCHROME"/>
</dbReference>
<keyword evidence="4" id="KW-0157">Chromophore</keyword>
<dbReference type="InterPro" id="IPR029016">
    <property type="entry name" value="GAF-like_dom_sf"/>
</dbReference>
<dbReference type="PROSITE" id="PS50046">
    <property type="entry name" value="PHYTOCHROME_2"/>
    <property type="match status" value="1"/>
</dbReference>
<dbReference type="GO" id="GO:0009881">
    <property type="term" value="F:photoreceptor activity"/>
    <property type="evidence" value="ECO:0007669"/>
    <property type="project" value="UniProtKB-KW"/>
</dbReference>
<dbReference type="InterPro" id="IPR036890">
    <property type="entry name" value="HATPase_C_sf"/>
</dbReference>
<dbReference type="RefSeq" id="WP_136885017.1">
    <property type="nucleotide sequence ID" value="NZ_SUNI01000003.1"/>
</dbReference>
<proteinExistence type="inferred from homology"/>